<protein>
    <submittedName>
        <fullName evidence="2">Integrase</fullName>
    </submittedName>
</protein>
<name>A0A3M3QX00_PSECA</name>
<gene>
    <name evidence="2" type="ORF">ALQ51_04725</name>
</gene>
<organism evidence="2 3">
    <name type="scientific">Pseudomonas cannabina</name>
    <dbReference type="NCBI Taxonomy" id="86840"/>
    <lineage>
        <taxon>Bacteria</taxon>
        <taxon>Pseudomonadati</taxon>
        <taxon>Pseudomonadota</taxon>
        <taxon>Gammaproteobacteria</taxon>
        <taxon>Pseudomonadales</taxon>
        <taxon>Pseudomonadaceae</taxon>
        <taxon>Pseudomonas</taxon>
    </lineage>
</organism>
<dbReference type="Gene3D" id="3.30.420.10">
    <property type="entry name" value="Ribonuclease H-like superfamily/Ribonuclease H"/>
    <property type="match status" value="1"/>
</dbReference>
<dbReference type="SUPFAM" id="SSF53098">
    <property type="entry name" value="Ribonuclease H-like"/>
    <property type="match status" value="1"/>
</dbReference>
<dbReference type="PROSITE" id="PS50994">
    <property type="entry name" value="INTEGRASE"/>
    <property type="match status" value="1"/>
</dbReference>
<dbReference type="GO" id="GO:0015074">
    <property type="term" value="P:DNA integration"/>
    <property type="evidence" value="ECO:0007669"/>
    <property type="project" value="InterPro"/>
</dbReference>
<sequence>RWLLNQSRLLRQPPAVRFQAEHSNDCWQFDLSPSDLKHIEKPEWIDLSKGEPTLMLFSVVDDRSGVAYQEYHCVYGEDAETALRFLFNAMVPKADPTFPFQGRPKMIYLDNGPVAKRRVFQNVMQALGIEWQTHIPAGKDGTRTTARSKGKVERPFRTVKEAHETLYHFHKPETEVQANEWLMRYLVRTYNVQ</sequence>
<dbReference type="InterPro" id="IPR036397">
    <property type="entry name" value="RNaseH_sf"/>
</dbReference>
<dbReference type="AlphaFoldDB" id="A0A3M3QX00"/>
<comment type="caution">
    <text evidence="2">The sequence shown here is derived from an EMBL/GenBank/DDBJ whole genome shotgun (WGS) entry which is preliminary data.</text>
</comment>
<dbReference type="PANTHER" id="PTHR35004:SF7">
    <property type="entry name" value="INTEGRASE PROTEIN"/>
    <property type="match status" value="1"/>
</dbReference>
<proteinExistence type="predicted"/>
<dbReference type="Proteomes" id="UP000270524">
    <property type="component" value="Unassembled WGS sequence"/>
</dbReference>
<feature type="non-terminal residue" evidence="2">
    <location>
        <position position="193"/>
    </location>
</feature>
<evidence type="ECO:0000313" key="2">
    <source>
        <dbReference type="EMBL" id="RMN88779.1"/>
    </source>
</evidence>
<dbReference type="InterPro" id="IPR012337">
    <property type="entry name" value="RNaseH-like_sf"/>
</dbReference>
<dbReference type="GO" id="GO:0003676">
    <property type="term" value="F:nucleic acid binding"/>
    <property type="evidence" value="ECO:0007669"/>
    <property type="project" value="InterPro"/>
</dbReference>
<dbReference type="EMBL" id="RBPJ01000288">
    <property type="protein sequence ID" value="RMN88779.1"/>
    <property type="molecule type" value="Genomic_DNA"/>
</dbReference>
<feature type="non-terminal residue" evidence="2">
    <location>
        <position position="1"/>
    </location>
</feature>
<evidence type="ECO:0000259" key="1">
    <source>
        <dbReference type="PROSITE" id="PS50994"/>
    </source>
</evidence>
<dbReference type="PANTHER" id="PTHR35004">
    <property type="entry name" value="TRANSPOSASE RV3428C-RELATED"/>
    <property type="match status" value="1"/>
</dbReference>
<dbReference type="InterPro" id="IPR001584">
    <property type="entry name" value="Integrase_cat-core"/>
</dbReference>
<feature type="domain" description="Integrase catalytic" evidence="1">
    <location>
        <begin position="10"/>
        <end position="193"/>
    </location>
</feature>
<reference evidence="2 3" key="1">
    <citation type="submission" date="2018-08" db="EMBL/GenBank/DDBJ databases">
        <title>Recombination of ecologically and evolutionarily significant loci maintains genetic cohesion in the Pseudomonas syringae species complex.</title>
        <authorList>
            <person name="Dillon M."/>
            <person name="Thakur S."/>
            <person name="Almeida R.N.D."/>
            <person name="Weir B.S."/>
            <person name="Guttman D.S."/>
        </authorList>
    </citation>
    <scope>NUCLEOTIDE SEQUENCE [LARGE SCALE GENOMIC DNA]</scope>
    <source>
        <strain evidence="2 3">ICMP 15203</strain>
    </source>
</reference>
<accession>A0A3M3QX00</accession>
<evidence type="ECO:0000313" key="3">
    <source>
        <dbReference type="Proteomes" id="UP000270524"/>
    </source>
</evidence>